<evidence type="ECO:0000313" key="2">
    <source>
        <dbReference type="Proteomes" id="UP000051836"/>
    </source>
</evidence>
<dbReference type="EMBL" id="LMAW01003134">
    <property type="protein sequence ID" value="KQK73823.1"/>
    <property type="molecule type" value="Genomic_DNA"/>
</dbReference>
<dbReference type="OrthoDB" id="6157510at2759"/>
<protein>
    <submittedName>
        <fullName evidence="1">Uncharacterized protein</fullName>
    </submittedName>
</protein>
<keyword evidence="2" id="KW-1185">Reference proteome</keyword>
<dbReference type="AlphaFoldDB" id="A0A0Q3LTX9"/>
<name>A0A0Q3LTX9_AMAAE</name>
<evidence type="ECO:0000313" key="1">
    <source>
        <dbReference type="EMBL" id="KQK73823.1"/>
    </source>
</evidence>
<proteinExistence type="predicted"/>
<accession>A0A0Q3LTX9</accession>
<gene>
    <name evidence="1" type="ORF">AAES_164350</name>
</gene>
<comment type="caution">
    <text evidence="1">The sequence shown here is derived from an EMBL/GenBank/DDBJ whole genome shotgun (WGS) entry which is preliminary data.</text>
</comment>
<dbReference type="Proteomes" id="UP000051836">
    <property type="component" value="Unassembled WGS sequence"/>
</dbReference>
<organism evidence="1 2">
    <name type="scientific">Amazona aestiva</name>
    <name type="common">Blue-fronted Amazon parrot</name>
    <dbReference type="NCBI Taxonomy" id="12930"/>
    <lineage>
        <taxon>Eukaryota</taxon>
        <taxon>Metazoa</taxon>
        <taxon>Chordata</taxon>
        <taxon>Craniata</taxon>
        <taxon>Vertebrata</taxon>
        <taxon>Euteleostomi</taxon>
        <taxon>Archelosauria</taxon>
        <taxon>Archosauria</taxon>
        <taxon>Dinosauria</taxon>
        <taxon>Saurischia</taxon>
        <taxon>Theropoda</taxon>
        <taxon>Coelurosauria</taxon>
        <taxon>Aves</taxon>
        <taxon>Neognathae</taxon>
        <taxon>Neoaves</taxon>
        <taxon>Telluraves</taxon>
        <taxon>Australaves</taxon>
        <taxon>Psittaciformes</taxon>
        <taxon>Psittacidae</taxon>
        <taxon>Amazona</taxon>
    </lineage>
</organism>
<reference evidence="1 2" key="1">
    <citation type="submission" date="2015-10" db="EMBL/GenBank/DDBJ databases">
        <authorList>
            <person name="Gilbert D.G."/>
        </authorList>
    </citation>
    <scope>NUCLEOTIDE SEQUENCE [LARGE SCALE GENOMIC DNA]</scope>
    <source>
        <strain evidence="1">FVVF132</strain>
    </source>
</reference>
<sequence>MCRKLGQHRYPKKLFAMTAGLEKACHRCISKIASNGVRQTKRCVTKKLHDASSCQGPEYLPVQQGQKQKVAIKPQAEV</sequence>